<feature type="region of interest" description="Disordered" evidence="1">
    <location>
        <begin position="14"/>
        <end position="91"/>
    </location>
</feature>
<keyword evidence="3" id="KW-1185">Reference proteome</keyword>
<organism evidence="2 3">
    <name type="scientific">Candidula unifasciata</name>
    <dbReference type="NCBI Taxonomy" id="100452"/>
    <lineage>
        <taxon>Eukaryota</taxon>
        <taxon>Metazoa</taxon>
        <taxon>Spiralia</taxon>
        <taxon>Lophotrochozoa</taxon>
        <taxon>Mollusca</taxon>
        <taxon>Gastropoda</taxon>
        <taxon>Heterobranchia</taxon>
        <taxon>Euthyneura</taxon>
        <taxon>Panpulmonata</taxon>
        <taxon>Eupulmonata</taxon>
        <taxon>Stylommatophora</taxon>
        <taxon>Helicina</taxon>
        <taxon>Helicoidea</taxon>
        <taxon>Geomitridae</taxon>
        <taxon>Candidula</taxon>
    </lineage>
</organism>
<evidence type="ECO:0000256" key="1">
    <source>
        <dbReference type="SAM" id="MobiDB-lite"/>
    </source>
</evidence>
<name>A0A8S3ZV15_9EUPU</name>
<reference evidence="2" key="1">
    <citation type="submission" date="2021-04" db="EMBL/GenBank/DDBJ databases">
        <authorList>
            <consortium name="Molecular Ecology Group"/>
        </authorList>
    </citation>
    <scope>NUCLEOTIDE SEQUENCE</scope>
</reference>
<feature type="compositionally biased region" description="Low complexity" evidence="1">
    <location>
        <begin position="64"/>
        <end position="76"/>
    </location>
</feature>
<dbReference type="EMBL" id="CAJHNH020005802">
    <property type="protein sequence ID" value="CAG5132994.1"/>
    <property type="molecule type" value="Genomic_DNA"/>
</dbReference>
<evidence type="ECO:0000313" key="3">
    <source>
        <dbReference type="Proteomes" id="UP000678393"/>
    </source>
</evidence>
<gene>
    <name evidence="2" type="ORF">CUNI_LOCUS18552</name>
</gene>
<comment type="caution">
    <text evidence="2">The sequence shown here is derived from an EMBL/GenBank/DDBJ whole genome shotgun (WGS) entry which is preliminary data.</text>
</comment>
<dbReference type="AlphaFoldDB" id="A0A8S3ZV15"/>
<sequence>SDPYLFGFWKETFTDQDRNKHPTRAAKPEAIENMPSGAEIPRGNAIPPENLKLGNPGPGQHNIPQPKGAPGQPQPAINAGQGVAGKRCCIQ</sequence>
<dbReference type="OrthoDB" id="6157893at2759"/>
<accession>A0A8S3ZV15</accession>
<protein>
    <submittedName>
        <fullName evidence="2">Uncharacterized protein</fullName>
    </submittedName>
</protein>
<proteinExistence type="predicted"/>
<dbReference type="Proteomes" id="UP000678393">
    <property type="component" value="Unassembled WGS sequence"/>
</dbReference>
<feature type="non-terminal residue" evidence="2">
    <location>
        <position position="91"/>
    </location>
</feature>
<feature type="compositionally biased region" description="Basic and acidic residues" evidence="1">
    <location>
        <begin position="14"/>
        <end position="30"/>
    </location>
</feature>
<evidence type="ECO:0000313" key="2">
    <source>
        <dbReference type="EMBL" id="CAG5132994.1"/>
    </source>
</evidence>